<evidence type="ECO:0000313" key="2">
    <source>
        <dbReference type="Proteomes" id="UP000001307"/>
    </source>
</evidence>
<gene>
    <name evidence="1" type="ORF">GSOID_T00006727001</name>
</gene>
<protein>
    <submittedName>
        <fullName evidence="1">Uncharacterized protein</fullName>
    </submittedName>
</protein>
<name>E4XVT1_OIKDI</name>
<proteinExistence type="predicted"/>
<dbReference type="InParanoid" id="E4XVT1"/>
<reference evidence="1" key="1">
    <citation type="journal article" date="2010" name="Science">
        <title>Plasticity of animal genome architecture unmasked by rapid evolution of a pelagic tunicate.</title>
        <authorList>
            <person name="Denoeud F."/>
            <person name="Henriet S."/>
            <person name="Mungpakdee S."/>
            <person name="Aury J.M."/>
            <person name="Da Silva C."/>
            <person name="Brinkmann H."/>
            <person name="Mikhaleva J."/>
            <person name="Olsen L.C."/>
            <person name="Jubin C."/>
            <person name="Canestro C."/>
            <person name="Bouquet J.M."/>
            <person name="Danks G."/>
            <person name="Poulain J."/>
            <person name="Campsteijn C."/>
            <person name="Adamski M."/>
            <person name="Cross I."/>
            <person name="Yadetie F."/>
            <person name="Muffato M."/>
            <person name="Louis A."/>
            <person name="Butcher S."/>
            <person name="Tsagkogeorga G."/>
            <person name="Konrad A."/>
            <person name="Singh S."/>
            <person name="Jensen M.F."/>
            <person name="Cong E.H."/>
            <person name="Eikeseth-Otteraa H."/>
            <person name="Noel B."/>
            <person name="Anthouard V."/>
            <person name="Porcel B.M."/>
            <person name="Kachouri-Lafond R."/>
            <person name="Nishino A."/>
            <person name="Ugolini M."/>
            <person name="Chourrout P."/>
            <person name="Nishida H."/>
            <person name="Aasland R."/>
            <person name="Huzurbazar S."/>
            <person name="Westhof E."/>
            <person name="Delsuc F."/>
            <person name="Lehrach H."/>
            <person name="Reinhardt R."/>
            <person name="Weissenbach J."/>
            <person name="Roy S.W."/>
            <person name="Artiguenave F."/>
            <person name="Postlethwait J.H."/>
            <person name="Manak J.R."/>
            <person name="Thompson E.M."/>
            <person name="Jaillon O."/>
            <person name="Du Pasquier L."/>
            <person name="Boudinot P."/>
            <person name="Liberles D.A."/>
            <person name="Volff J.N."/>
            <person name="Philippe H."/>
            <person name="Lenhard B."/>
            <person name="Roest Crollius H."/>
            <person name="Wincker P."/>
            <person name="Chourrout D."/>
        </authorList>
    </citation>
    <scope>NUCLEOTIDE SEQUENCE [LARGE SCALE GENOMIC DNA]</scope>
</reference>
<accession>E4XVT1</accession>
<dbReference type="Proteomes" id="UP000001307">
    <property type="component" value="Unassembled WGS sequence"/>
</dbReference>
<dbReference type="EMBL" id="FN653219">
    <property type="protein sequence ID" value="CBY13799.1"/>
    <property type="molecule type" value="Genomic_DNA"/>
</dbReference>
<dbReference type="AlphaFoldDB" id="E4XVT1"/>
<organism evidence="1">
    <name type="scientific">Oikopleura dioica</name>
    <name type="common">Tunicate</name>
    <dbReference type="NCBI Taxonomy" id="34765"/>
    <lineage>
        <taxon>Eukaryota</taxon>
        <taxon>Metazoa</taxon>
        <taxon>Chordata</taxon>
        <taxon>Tunicata</taxon>
        <taxon>Appendicularia</taxon>
        <taxon>Copelata</taxon>
        <taxon>Oikopleuridae</taxon>
        <taxon>Oikopleura</taxon>
    </lineage>
</organism>
<evidence type="ECO:0000313" key="1">
    <source>
        <dbReference type="EMBL" id="CBY13799.1"/>
    </source>
</evidence>
<keyword evidence="2" id="KW-1185">Reference proteome</keyword>
<sequence length="315" mass="36659">MNHKFIRFSSEDRDVPALRKTWVAGIVASASLPAKFNAQFNRGKRDNSGETSTRWLLKIPLIQGSGDGGFLSIQRELDWEKKLPKVLTAGQILITNYCSRNGVIENNYQTKKGEEKTELIVYNNAQHASKSSVILISTHIFDDFHDFDDFWDEKNDLIAEHGSIIHGSTPSLADDSLVKELRWIHEVYLEMTDDKKFKNIFAFDRRIPFDRDIISLRDLQLRYQDYDEDEKTDPEDSSERVDLRPSLLVRVSQLSSFFIFWLYDASNPDSTYSNSFINFDKEPEPLQEMRNLNRRSKIFPIDLALNYFLNRITKT</sequence>